<dbReference type="PANTHER" id="PTHR31302:SF31">
    <property type="entry name" value="PHOSPHODIESTERASE YAEI"/>
    <property type="match status" value="1"/>
</dbReference>
<evidence type="ECO:0000259" key="3">
    <source>
        <dbReference type="Pfam" id="PF00149"/>
    </source>
</evidence>
<dbReference type="InterPro" id="IPR051158">
    <property type="entry name" value="Metallophosphoesterase_sf"/>
</dbReference>
<dbReference type="Pfam" id="PF00149">
    <property type="entry name" value="Metallophos"/>
    <property type="match status" value="1"/>
</dbReference>
<dbReference type="Proteomes" id="UP001597109">
    <property type="component" value="Unassembled WGS sequence"/>
</dbReference>
<organism evidence="4 5">
    <name type="scientific">Metaplanococcus flavidus</name>
    <dbReference type="NCBI Taxonomy" id="569883"/>
    <lineage>
        <taxon>Bacteria</taxon>
        <taxon>Bacillati</taxon>
        <taxon>Bacillota</taxon>
        <taxon>Bacilli</taxon>
        <taxon>Bacillales</taxon>
        <taxon>Caryophanaceae</taxon>
        <taxon>Metaplanococcus</taxon>
    </lineage>
</organism>
<dbReference type="InterPro" id="IPR004843">
    <property type="entry name" value="Calcineurin-like_PHP"/>
</dbReference>
<sequence length="301" mass="33074">MKKRIAQSLLFIGLLATFIFIWALVEPYFINIEKEEAIIPHLPEEWEGKQIAAVGDFQVGMWMGNEATVRKAAEELVEIKPEAVLLLGDYVYHSVQSEYVERQKVADLIQPLTEADIPVFAVLGNHDYVVESDGAEPNELKAQQITYILEEHGITVLQNEAVPLTLTETGVLTETASPNALYIVGLGASWPGMSDSATALDGVPNSAARIVMMHNPSAFAELPEASAPIAVAGHTHGGQVKIPLIPKEWRLKEEEHADYGWVDDYGAAGNALYINPGIGFSNRPIRFNMPPEITVFTLRSE</sequence>
<proteinExistence type="predicted"/>
<evidence type="ECO:0000256" key="1">
    <source>
        <dbReference type="ARBA" id="ARBA00022723"/>
    </source>
</evidence>
<name>A0ABW3LFS7_9BACL</name>
<dbReference type="EMBL" id="JBHTKI010000022">
    <property type="protein sequence ID" value="MFD1032541.1"/>
    <property type="molecule type" value="Genomic_DNA"/>
</dbReference>
<evidence type="ECO:0000256" key="2">
    <source>
        <dbReference type="ARBA" id="ARBA00022801"/>
    </source>
</evidence>
<dbReference type="Gene3D" id="3.60.21.10">
    <property type="match status" value="1"/>
</dbReference>
<dbReference type="RefSeq" id="WP_144838372.1">
    <property type="nucleotide sequence ID" value="NZ_JBHTKI010000022.1"/>
</dbReference>
<keyword evidence="1" id="KW-0479">Metal-binding</keyword>
<gene>
    <name evidence="4" type="ORF">ACFQ1X_13960</name>
</gene>
<evidence type="ECO:0000313" key="4">
    <source>
        <dbReference type="EMBL" id="MFD1032541.1"/>
    </source>
</evidence>
<evidence type="ECO:0000313" key="5">
    <source>
        <dbReference type="Proteomes" id="UP001597109"/>
    </source>
</evidence>
<dbReference type="PANTHER" id="PTHR31302">
    <property type="entry name" value="TRANSMEMBRANE PROTEIN WITH METALLOPHOSPHOESTERASE DOMAIN-RELATED"/>
    <property type="match status" value="1"/>
</dbReference>
<feature type="domain" description="Calcineurin-like phosphoesterase" evidence="3">
    <location>
        <begin position="51"/>
        <end position="236"/>
    </location>
</feature>
<dbReference type="SUPFAM" id="SSF56300">
    <property type="entry name" value="Metallo-dependent phosphatases"/>
    <property type="match status" value="1"/>
</dbReference>
<accession>A0ABW3LFS7</accession>
<keyword evidence="5" id="KW-1185">Reference proteome</keyword>
<dbReference type="InterPro" id="IPR029052">
    <property type="entry name" value="Metallo-depent_PP-like"/>
</dbReference>
<reference evidence="5" key="1">
    <citation type="journal article" date="2019" name="Int. J. Syst. Evol. Microbiol.">
        <title>The Global Catalogue of Microorganisms (GCM) 10K type strain sequencing project: providing services to taxonomists for standard genome sequencing and annotation.</title>
        <authorList>
            <consortium name="The Broad Institute Genomics Platform"/>
            <consortium name="The Broad Institute Genome Sequencing Center for Infectious Disease"/>
            <person name="Wu L."/>
            <person name="Ma J."/>
        </authorList>
    </citation>
    <scope>NUCLEOTIDE SEQUENCE [LARGE SCALE GENOMIC DNA]</scope>
    <source>
        <strain evidence="5">CCUG 56756</strain>
    </source>
</reference>
<keyword evidence="2" id="KW-0378">Hydrolase</keyword>
<protein>
    <submittedName>
        <fullName evidence="4">Metallophosphoesterase</fullName>
    </submittedName>
</protein>
<comment type="caution">
    <text evidence="4">The sequence shown here is derived from an EMBL/GenBank/DDBJ whole genome shotgun (WGS) entry which is preliminary data.</text>
</comment>